<evidence type="ECO:0000313" key="3">
    <source>
        <dbReference type="Proteomes" id="UP000005239"/>
    </source>
</evidence>
<dbReference type="AlphaFoldDB" id="A0A454XL55"/>
<feature type="compositionally biased region" description="Acidic residues" evidence="1">
    <location>
        <begin position="342"/>
        <end position="352"/>
    </location>
</feature>
<evidence type="ECO:0000313" key="2">
    <source>
        <dbReference type="EnsemblMetazoa" id="PPA02791.1"/>
    </source>
</evidence>
<protein>
    <submittedName>
        <fullName evidence="2">Uncharacterized protein</fullName>
    </submittedName>
</protein>
<keyword evidence="3" id="KW-1185">Reference proteome</keyword>
<evidence type="ECO:0000256" key="1">
    <source>
        <dbReference type="SAM" id="MobiDB-lite"/>
    </source>
</evidence>
<reference evidence="3" key="1">
    <citation type="journal article" date="2008" name="Nat. Genet.">
        <title>The Pristionchus pacificus genome provides a unique perspective on nematode lifestyle and parasitism.</title>
        <authorList>
            <person name="Dieterich C."/>
            <person name="Clifton S.W."/>
            <person name="Schuster L.N."/>
            <person name="Chinwalla A."/>
            <person name="Delehaunty K."/>
            <person name="Dinkelacker I."/>
            <person name="Fulton L."/>
            <person name="Fulton R."/>
            <person name="Godfrey J."/>
            <person name="Minx P."/>
            <person name="Mitreva M."/>
            <person name="Roeseler W."/>
            <person name="Tian H."/>
            <person name="Witte H."/>
            <person name="Yang S.P."/>
            <person name="Wilson R.K."/>
            <person name="Sommer R.J."/>
        </authorList>
    </citation>
    <scope>NUCLEOTIDE SEQUENCE [LARGE SCALE GENOMIC DNA]</scope>
    <source>
        <strain evidence="3">PS312</strain>
    </source>
</reference>
<proteinExistence type="predicted"/>
<organism evidence="2 3">
    <name type="scientific">Pristionchus pacificus</name>
    <name type="common">Parasitic nematode worm</name>
    <dbReference type="NCBI Taxonomy" id="54126"/>
    <lineage>
        <taxon>Eukaryota</taxon>
        <taxon>Metazoa</taxon>
        <taxon>Ecdysozoa</taxon>
        <taxon>Nematoda</taxon>
        <taxon>Chromadorea</taxon>
        <taxon>Rhabditida</taxon>
        <taxon>Rhabditina</taxon>
        <taxon>Diplogasteromorpha</taxon>
        <taxon>Diplogasteroidea</taxon>
        <taxon>Neodiplogasteridae</taxon>
        <taxon>Pristionchus</taxon>
    </lineage>
</organism>
<sequence>MPSCLNPALEENNFGDKCAVAFVDHHRVLWNKQADKLDPTKLPKNKNLGLSGVIWTDVHLAEESVALIRDSVEETRSERYELLELPDTNLELIRNSIDETFTVLKEEKIPEKPLCEYFNGDGELIHSALDEPFDEEEELRRFKAMAERQRVLDKQKKLAIEQGNADEGISEAKLELLRLSIEECLPPPIQRTSILVNRFTMGRKEGDLNSINGTPNENKMYYPNLDEEAIPCSEKKVNRRQGDDDEDLMDRSIDSSELVPLEMDTDIPKAPQVAPSKYYNGFSDVKYAIALEEMNTKVTQKVEDEDECRSIEGDGLVGLDMDFSDEDETEGSEFEEVKNERDVEEEEAEEDVSILNVINPEQEESFESLTQDERKLLGRRMLFF</sequence>
<feature type="compositionally biased region" description="Acidic residues" evidence="1">
    <location>
        <begin position="322"/>
        <end position="334"/>
    </location>
</feature>
<gene>
    <name evidence="2" type="primary">WBGene00092345</name>
</gene>
<dbReference type="EnsemblMetazoa" id="PPA02791.1">
    <property type="protein sequence ID" value="PPA02791.1"/>
    <property type="gene ID" value="WBGene00092345"/>
</dbReference>
<accession>A0A8R1U3C3</accession>
<feature type="region of interest" description="Disordered" evidence="1">
    <location>
        <begin position="315"/>
        <end position="352"/>
    </location>
</feature>
<name>A0A454XL55_PRIPA</name>
<accession>A0A454XL55</accession>
<reference evidence="2" key="2">
    <citation type="submission" date="2022-06" db="UniProtKB">
        <authorList>
            <consortium name="EnsemblMetazoa"/>
        </authorList>
    </citation>
    <scope>IDENTIFICATION</scope>
    <source>
        <strain evidence="2">PS312</strain>
    </source>
</reference>
<dbReference type="Proteomes" id="UP000005239">
    <property type="component" value="Unassembled WGS sequence"/>
</dbReference>